<dbReference type="RefSeq" id="XP_022632784.1">
    <property type="nucleotide sequence ID" value="XM_022777063.1"/>
</dbReference>
<keyword evidence="1" id="KW-1133">Transmembrane helix</keyword>
<dbReference type="Proteomes" id="UP000087766">
    <property type="component" value="Unplaced"/>
</dbReference>
<proteinExistence type="predicted"/>
<evidence type="ECO:0000313" key="3">
    <source>
        <dbReference type="RefSeq" id="XP_022632784.1"/>
    </source>
</evidence>
<keyword evidence="2" id="KW-1185">Reference proteome</keyword>
<sequence>MAKVEDGGRCSDTRTAWWKGKELWFYGVHGRKKGGAERLLPLHSRCSNWASAVRMSEQKRAPLTFFLHLQSFLQRLLVQRRRALCFLMVLVMITRFNALRLKL</sequence>
<evidence type="ECO:0000256" key="1">
    <source>
        <dbReference type="SAM" id="Phobius"/>
    </source>
</evidence>
<accession>A0A3Q0EQT4</accession>
<reference evidence="3" key="1">
    <citation type="submission" date="2025-08" db="UniProtKB">
        <authorList>
            <consortium name="RefSeq"/>
        </authorList>
    </citation>
    <scope>IDENTIFICATION</scope>
    <source>
        <tissue evidence="3">Leaf</tissue>
    </source>
</reference>
<organism evidence="2 3">
    <name type="scientific">Vigna radiata var. radiata</name>
    <name type="common">Mung bean</name>
    <name type="synonym">Phaseolus aureus</name>
    <dbReference type="NCBI Taxonomy" id="3916"/>
    <lineage>
        <taxon>Eukaryota</taxon>
        <taxon>Viridiplantae</taxon>
        <taxon>Streptophyta</taxon>
        <taxon>Embryophyta</taxon>
        <taxon>Tracheophyta</taxon>
        <taxon>Spermatophyta</taxon>
        <taxon>Magnoliopsida</taxon>
        <taxon>eudicotyledons</taxon>
        <taxon>Gunneridae</taxon>
        <taxon>Pentapetalae</taxon>
        <taxon>rosids</taxon>
        <taxon>fabids</taxon>
        <taxon>Fabales</taxon>
        <taxon>Fabaceae</taxon>
        <taxon>Papilionoideae</taxon>
        <taxon>50 kb inversion clade</taxon>
        <taxon>NPAAA clade</taxon>
        <taxon>indigoferoid/millettioid clade</taxon>
        <taxon>Phaseoleae</taxon>
        <taxon>Vigna</taxon>
    </lineage>
</organism>
<keyword evidence="1" id="KW-0812">Transmembrane</keyword>
<dbReference type="AlphaFoldDB" id="A0A3Q0EQT4"/>
<protein>
    <submittedName>
        <fullName evidence="3">Uncharacterized protein LOC111240942</fullName>
    </submittedName>
</protein>
<dbReference type="KEGG" id="vra:111240942"/>
<name>A0A3Q0EQT4_VIGRR</name>
<feature type="transmembrane region" description="Helical" evidence="1">
    <location>
        <begin position="83"/>
        <end position="101"/>
    </location>
</feature>
<keyword evidence="1" id="KW-0472">Membrane</keyword>
<gene>
    <name evidence="3" type="primary">LOC111240942</name>
</gene>
<evidence type="ECO:0000313" key="2">
    <source>
        <dbReference type="Proteomes" id="UP000087766"/>
    </source>
</evidence>
<dbReference type="GeneID" id="111240942"/>